<dbReference type="InterPro" id="IPR050546">
    <property type="entry name" value="Glycosyl_Hydrlase_16"/>
</dbReference>
<feature type="signal peptide" evidence="2">
    <location>
        <begin position="1"/>
        <end position="39"/>
    </location>
</feature>
<sequence length="450" mass="49052">MQSHGVFALPARAARVVALASIVLAISMVASLAPSPAQAAHGSETTAGDHRANHSSKHGKTHGSKHGTQRGGKHADKHPSRPARKKAVRGTLAALPPIAQPGTSPAAPERNGSLVATFSPADPGRKVVLERQTRAGWKAVASGPEDASGTVAFSPAPGTYRARTTTTDRYWVTGTVTTTAWQPTFEDTFSGSTLDPTKWNDQRREHESVYAPRTCARTDPWARRVEGGVLQLGVALDPERVGMSCSYTTKRGPGTSPYMVNSQVATELTRSFRHGIFAARIKPQRAKGMHSAFWLLPEGTTYVDGDPSGGTEIDVMEFFGEAGRGKDAIGSHIHYYEPGWSKVSLGDVFPETREVLGKGRSWWDEFHVFSVEWTPTEYVFRVDGREYYREQTAVSQAQQYLVLSNLTSDYELAELTPNEMSDTAQVDWVRVFDAGSTTSTRTTSGRRTTR</sequence>
<feature type="domain" description="GH16" evidence="3">
    <location>
        <begin position="177"/>
        <end position="437"/>
    </location>
</feature>
<evidence type="ECO:0000256" key="1">
    <source>
        <dbReference type="SAM" id="MobiDB-lite"/>
    </source>
</evidence>
<organism evidence="4 5">
    <name type="scientific">Nocardioides potassii</name>
    <dbReference type="NCBI Taxonomy" id="2911371"/>
    <lineage>
        <taxon>Bacteria</taxon>
        <taxon>Bacillati</taxon>
        <taxon>Actinomycetota</taxon>
        <taxon>Actinomycetes</taxon>
        <taxon>Propionibacteriales</taxon>
        <taxon>Nocardioidaceae</taxon>
        <taxon>Nocardioides</taxon>
    </lineage>
</organism>
<feature type="region of interest" description="Disordered" evidence="1">
    <location>
        <begin position="38"/>
        <end position="88"/>
    </location>
</feature>
<dbReference type="PANTHER" id="PTHR10963:SF60">
    <property type="entry name" value="GRAM-NEGATIVE BACTERIA-BINDING PROTEIN 1-RELATED"/>
    <property type="match status" value="1"/>
</dbReference>
<accession>A0ABS9H7Z9</accession>
<dbReference type="Pfam" id="PF00722">
    <property type="entry name" value="Glyco_hydro_16"/>
    <property type="match status" value="1"/>
</dbReference>
<reference evidence="4 5" key="1">
    <citation type="submission" date="2022-01" db="EMBL/GenBank/DDBJ databases">
        <title>Nocardioides sp. nov., an actinomycete isolated from mining soil.</title>
        <authorList>
            <person name="Liu L."/>
        </authorList>
    </citation>
    <scope>NUCLEOTIDE SEQUENCE [LARGE SCALE GENOMIC DNA]</scope>
    <source>
        <strain evidence="4 5">KLBMP 9356</strain>
    </source>
</reference>
<dbReference type="Gene3D" id="2.60.120.200">
    <property type="match status" value="1"/>
</dbReference>
<dbReference type="PROSITE" id="PS51762">
    <property type="entry name" value="GH16_2"/>
    <property type="match status" value="1"/>
</dbReference>
<dbReference type="InterPro" id="IPR013320">
    <property type="entry name" value="ConA-like_dom_sf"/>
</dbReference>
<dbReference type="SUPFAM" id="SSF49899">
    <property type="entry name" value="Concanavalin A-like lectins/glucanases"/>
    <property type="match status" value="1"/>
</dbReference>
<dbReference type="EMBL" id="JAKJHZ010000003">
    <property type="protein sequence ID" value="MCF6376392.1"/>
    <property type="molecule type" value="Genomic_DNA"/>
</dbReference>
<dbReference type="CDD" id="cd08023">
    <property type="entry name" value="GH16_laminarinase_like"/>
    <property type="match status" value="1"/>
</dbReference>
<protein>
    <submittedName>
        <fullName evidence="4">Glycoside hydrolase family 16 protein</fullName>
    </submittedName>
</protein>
<dbReference type="PANTHER" id="PTHR10963">
    <property type="entry name" value="GLYCOSYL HYDROLASE-RELATED"/>
    <property type="match status" value="1"/>
</dbReference>
<evidence type="ECO:0000313" key="4">
    <source>
        <dbReference type="EMBL" id="MCF6376392.1"/>
    </source>
</evidence>
<comment type="caution">
    <text evidence="4">The sequence shown here is derived from an EMBL/GenBank/DDBJ whole genome shotgun (WGS) entry which is preliminary data.</text>
</comment>
<gene>
    <name evidence="4" type="ORF">L2K70_02130</name>
</gene>
<evidence type="ECO:0000313" key="5">
    <source>
        <dbReference type="Proteomes" id="UP001201161"/>
    </source>
</evidence>
<name>A0ABS9H7Z9_9ACTN</name>
<keyword evidence="4" id="KW-0378">Hydrolase</keyword>
<feature type="chain" id="PRO_5046860006" evidence="2">
    <location>
        <begin position="40"/>
        <end position="450"/>
    </location>
</feature>
<proteinExistence type="predicted"/>
<evidence type="ECO:0000256" key="2">
    <source>
        <dbReference type="SAM" id="SignalP"/>
    </source>
</evidence>
<dbReference type="InterPro" id="IPR000757">
    <property type="entry name" value="Beta-glucanase-like"/>
</dbReference>
<evidence type="ECO:0000259" key="3">
    <source>
        <dbReference type="PROSITE" id="PS51762"/>
    </source>
</evidence>
<keyword evidence="5" id="KW-1185">Reference proteome</keyword>
<dbReference type="Proteomes" id="UP001201161">
    <property type="component" value="Unassembled WGS sequence"/>
</dbReference>
<keyword evidence="2" id="KW-0732">Signal</keyword>
<dbReference type="GO" id="GO:0016787">
    <property type="term" value="F:hydrolase activity"/>
    <property type="evidence" value="ECO:0007669"/>
    <property type="project" value="UniProtKB-KW"/>
</dbReference>
<dbReference type="RefSeq" id="WP_236398312.1">
    <property type="nucleotide sequence ID" value="NZ_JAKJHZ010000003.1"/>
</dbReference>
<feature type="compositionally biased region" description="Basic residues" evidence="1">
    <location>
        <begin position="53"/>
        <end position="72"/>
    </location>
</feature>